<sequence length="303" mass="34904">MSLTIAQVYSVRCGAKLSLPKSVQDNIAKLRITPVAYKPFRPPPKHNSYRPRYEPKATTPENWREKSLVAYVSKLTDKGDADYFAMFGIMNKLSAANLKKLAEEGIEILRKRDQEFRLRVTNLIFDKAISEHMFAGVLADCAVIFQKEFPEIAEDFTIQAQMFTKLYDINTTLTYPQVMETDYEDKVVQWMKQKEKRRGYAKFLTQLFVRNLISEEVITACVEDVIAEMSIAAKQPKSEQTEENTTQYVDFLFESIKVLPISAKTLREIIKTALSNLLALPRPELPSLCMRSRFRMEDTLKCV</sequence>
<organism evidence="2">
    <name type="scientific">viral metagenome</name>
    <dbReference type="NCBI Taxonomy" id="1070528"/>
    <lineage>
        <taxon>unclassified sequences</taxon>
        <taxon>metagenomes</taxon>
        <taxon>organismal metagenomes</taxon>
    </lineage>
</organism>
<protein>
    <recommendedName>
        <fullName evidence="1">MIF4G domain-containing protein</fullName>
    </recommendedName>
</protein>
<dbReference type="InterPro" id="IPR003890">
    <property type="entry name" value="MIF4G-like_typ-3"/>
</dbReference>
<name>A0A6C0JLR2_9ZZZZ</name>
<reference evidence="2" key="1">
    <citation type="journal article" date="2020" name="Nature">
        <title>Giant virus diversity and host interactions through global metagenomics.</title>
        <authorList>
            <person name="Schulz F."/>
            <person name="Roux S."/>
            <person name="Paez-Espino D."/>
            <person name="Jungbluth S."/>
            <person name="Walsh D.A."/>
            <person name="Denef V.J."/>
            <person name="McMahon K.D."/>
            <person name="Konstantinidis K.T."/>
            <person name="Eloe-Fadrosh E.A."/>
            <person name="Kyrpides N.C."/>
            <person name="Woyke T."/>
        </authorList>
    </citation>
    <scope>NUCLEOTIDE SEQUENCE</scope>
    <source>
        <strain evidence="2">GVMAG-S-1035315-10</strain>
    </source>
</reference>
<evidence type="ECO:0000313" key="2">
    <source>
        <dbReference type="EMBL" id="QHU06602.1"/>
    </source>
</evidence>
<dbReference type="Pfam" id="PF02854">
    <property type="entry name" value="MIF4G"/>
    <property type="match status" value="1"/>
</dbReference>
<dbReference type="InterPro" id="IPR016024">
    <property type="entry name" value="ARM-type_fold"/>
</dbReference>
<dbReference type="AlphaFoldDB" id="A0A6C0JLR2"/>
<dbReference type="EMBL" id="MN740658">
    <property type="protein sequence ID" value="QHU06602.1"/>
    <property type="molecule type" value="Genomic_DNA"/>
</dbReference>
<dbReference type="SUPFAM" id="SSF48371">
    <property type="entry name" value="ARM repeat"/>
    <property type="match status" value="1"/>
</dbReference>
<proteinExistence type="predicted"/>
<dbReference type="GO" id="GO:0003723">
    <property type="term" value="F:RNA binding"/>
    <property type="evidence" value="ECO:0007669"/>
    <property type="project" value="InterPro"/>
</dbReference>
<evidence type="ECO:0000259" key="1">
    <source>
        <dbReference type="Pfam" id="PF02854"/>
    </source>
</evidence>
<accession>A0A6C0JLR2</accession>
<dbReference type="Gene3D" id="1.25.40.180">
    <property type="match status" value="1"/>
</dbReference>
<feature type="domain" description="MIF4G" evidence="1">
    <location>
        <begin position="88"/>
        <end position="300"/>
    </location>
</feature>